<dbReference type="SUPFAM" id="SSF51182">
    <property type="entry name" value="RmlC-like cupins"/>
    <property type="match status" value="1"/>
</dbReference>
<dbReference type="Gene3D" id="2.60.120.10">
    <property type="entry name" value="Jelly Rolls"/>
    <property type="match status" value="2"/>
</dbReference>
<gene>
    <name evidence="2" type="ORF">H8S17_06575</name>
</gene>
<evidence type="ECO:0000313" key="3">
    <source>
        <dbReference type="Proteomes" id="UP000606720"/>
    </source>
</evidence>
<proteinExistence type="predicted"/>
<dbReference type="PANTHER" id="PTHR37694:SF1">
    <property type="entry name" value="SLR8022 PROTEIN"/>
    <property type="match status" value="1"/>
</dbReference>
<evidence type="ECO:0000313" key="2">
    <source>
        <dbReference type="EMBL" id="MBC5713880.1"/>
    </source>
</evidence>
<feature type="domain" description="Cupin type-2" evidence="1">
    <location>
        <begin position="146"/>
        <end position="213"/>
    </location>
</feature>
<reference evidence="2" key="1">
    <citation type="submission" date="2020-08" db="EMBL/GenBank/DDBJ databases">
        <title>Genome public.</title>
        <authorList>
            <person name="Liu C."/>
            <person name="Sun Q."/>
        </authorList>
    </citation>
    <scope>NUCLEOTIDE SEQUENCE</scope>
    <source>
        <strain evidence="2">BX1005</strain>
    </source>
</reference>
<evidence type="ECO:0000259" key="1">
    <source>
        <dbReference type="Pfam" id="PF07883"/>
    </source>
</evidence>
<keyword evidence="3" id="KW-1185">Reference proteome</keyword>
<dbReference type="Pfam" id="PF07883">
    <property type="entry name" value="Cupin_2"/>
    <property type="match status" value="1"/>
</dbReference>
<dbReference type="Proteomes" id="UP000606720">
    <property type="component" value="Unassembled WGS sequence"/>
</dbReference>
<dbReference type="EMBL" id="JACOPH010000004">
    <property type="protein sequence ID" value="MBC5713880.1"/>
    <property type="molecule type" value="Genomic_DNA"/>
</dbReference>
<dbReference type="InterPro" id="IPR013096">
    <property type="entry name" value="Cupin_2"/>
</dbReference>
<dbReference type="RefSeq" id="WP_186866679.1">
    <property type="nucleotide sequence ID" value="NZ_JACOPH010000004.1"/>
</dbReference>
<dbReference type="CDD" id="cd02230">
    <property type="entry name" value="cupin_HP0902-like"/>
    <property type="match status" value="1"/>
</dbReference>
<organism evidence="2 3">
    <name type="scientific">Roseburia zhanii</name>
    <dbReference type="NCBI Taxonomy" id="2763064"/>
    <lineage>
        <taxon>Bacteria</taxon>
        <taxon>Bacillati</taxon>
        <taxon>Bacillota</taxon>
        <taxon>Clostridia</taxon>
        <taxon>Lachnospirales</taxon>
        <taxon>Lachnospiraceae</taxon>
        <taxon>Roseburia</taxon>
    </lineage>
</organism>
<dbReference type="InterPro" id="IPR014710">
    <property type="entry name" value="RmlC-like_jellyroll"/>
</dbReference>
<protein>
    <submittedName>
        <fullName evidence="2">Cupin domain-containing protein</fullName>
    </submittedName>
</protein>
<comment type="caution">
    <text evidence="2">The sequence shown here is derived from an EMBL/GenBank/DDBJ whole genome shotgun (WGS) entry which is preliminary data.</text>
</comment>
<dbReference type="PANTHER" id="PTHR37694">
    <property type="entry name" value="SLR8022 PROTEIN"/>
    <property type="match status" value="1"/>
</dbReference>
<name>A0A923LPB1_9FIRM</name>
<dbReference type="InterPro" id="IPR011051">
    <property type="entry name" value="RmlC_Cupin_sf"/>
</dbReference>
<dbReference type="AlphaFoldDB" id="A0A923LPB1"/>
<accession>A0A923LPB1</accession>
<sequence length="215" mass="23190">MDSVFTIEQLRPIKDGMTISRDAKLGTKTSVTYFSLAKETSISQECYDMTSVYIGASGTADFLIGEHPKKQPLTGGDLLIVPAGTLCGVETASGSIYTEIIMKKENLMNSMIKSGEVMKLKDLISYEEGSISNLDVVGNDSMKFVLMAFDEGTGLTPHRAPGNAIIFALEGSATIGYEGTDYTISAGENFRFDKNGLHSVTANGRFKMALLLVLE</sequence>